<evidence type="ECO:0000256" key="5">
    <source>
        <dbReference type="ARBA" id="ARBA00023136"/>
    </source>
</evidence>
<dbReference type="Gene3D" id="2.40.170.20">
    <property type="entry name" value="TonB-dependent receptor, beta-barrel domain"/>
    <property type="match status" value="1"/>
</dbReference>
<evidence type="ECO:0000313" key="8">
    <source>
        <dbReference type="EMBL" id="QOY90507.1"/>
    </source>
</evidence>
<dbReference type="PANTHER" id="PTHR30069:SF46">
    <property type="entry name" value="OAR PROTEIN"/>
    <property type="match status" value="1"/>
</dbReference>
<dbReference type="InterPro" id="IPR057601">
    <property type="entry name" value="Oar-like_b-barrel"/>
</dbReference>
<proteinExistence type="predicted"/>
<evidence type="ECO:0000256" key="2">
    <source>
        <dbReference type="ARBA" id="ARBA00022448"/>
    </source>
</evidence>
<reference evidence="8 9" key="1">
    <citation type="submission" date="2020-10" db="EMBL/GenBank/DDBJ databases">
        <title>Complete genome sequence of Paludibaculum fermentans P105T, a facultatively anaerobic acidobacterium capable of dissimilatory Fe(III) reduction.</title>
        <authorList>
            <person name="Dedysh S.N."/>
            <person name="Beletsky A.V."/>
            <person name="Kulichevskaya I.S."/>
            <person name="Mardanov A.V."/>
            <person name="Ravin N.V."/>
        </authorList>
    </citation>
    <scope>NUCLEOTIDE SEQUENCE [LARGE SCALE GENOMIC DNA]</scope>
    <source>
        <strain evidence="8 9">P105</strain>
    </source>
</reference>
<dbReference type="PANTHER" id="PTHR30069">
    <property type="entry name" value="TONB-DEPENDENT OUTER MEMBRANE RECEPTOR"/>
    <property type="match status" value="1"/>
</dbReference>
<keyword evidence="9" id="KW-1185">Reference proteome</keyword>
<comment type="subcellular location">
    <subcellularLocation>
        <location evidence="1">Cell outer membrane</location>
        <topology evidence="1">Multi-pass membrane protein</topology>
    </subcellularLocation>
</comment>
<dbReference type="InterPro" id="IPR008969">
    <property type="entry name" value="CarboxyPept-like_regulatory"/>
</dbReference>
<keyword evidence="3" id="KW-1134">Transmembrane beta strand</keyword>
<evidence type="ECO:0000313" key="9">
    <source>
        <dbReference type="Proteomes" id="UP000593892"/>
    </source>
</evidence>
<dbReference type="InterPro" id="IPR039426">
    <property type="entry name" value="TonB-dep_rcpt-like"/>
</dbReference>
<evidence type="ECO:0000256" key="4">
    <source>
        <dbReference type="ARBA" id="ARBA00022692"/>
    </source>
</evidence>
<evidence type="ECO:0000256" key="6">
    <source>
        <dbReference type="ARBA" id="ARBA00023237"/>
    </source>
</evidence>
<name>A0A7S7NVD3_PALFE</name>
<keyword evidence="8" id="KW-0675">Receptor</keyword>
<evidence type="ECO:0000256" key="1">
    <source>
        <dbReference type="ARBA" id="ARBA00004571"/>
    </source>
</evidence>
<gene>
    <name evidence="8" type="ORF">IRI77_11310</name>
</gene>
<dbReference type="GO" id="GO:0009279">
    <property type="term" value="C:cell outer membrane"/>
    <property type="evidence" value="ECO:0007669"/>
    <property type="project" value="UniProtKB-SubCell"/>
</dbReference>
<dbReference type="Proteomes" id="UP000593892">
    <property type="component" value="Chromosome"/>
</dbReference>
<protein>
    <submittedName>
        <fullName evidence="8">TonB-dependent receptor</fullName>
    </submittedName>
</protein>
<dbReference type="GO" id="GO:0044718">
    <property type="term" value="P:siderophore transmembrane transport"/>
    <property type="evidence" value="ECO:0007669"/>
    <property type="project" value="TreeGrafter"/>
</dbReference>
<dbReference type="Pfam" id="PF13620">
    <property type="entry name" value="CarboxypepD_reg"/>
    <property type="match status" value="1"/>
</dbReference>
<evidence type="ECO:0000259" key="7">
    <source>
        <dbReference type="Pfam" id="PF25183"/>
    </source>
</evidence>
<keyword evidence="6" id="KW-0998">Cell outer membrane</keyword>
<dbReference type="GO" id="GO:0015344">
    <property type="term" value="F:siderophore uptake transmembrane transporter activity"/>
    <property type="evidence" value="ECO:0007669"/>
    <property type="project" value="TreeGrafter"/>
</dbReference>
<sequence length="1054" mass="114178">MDRSGSMLGNAHVAVRNLTTGLVQETISSQGGLFRFPPLPVGTYTLTAEAPQFSKYTQTPVQVNVSSTLRVDIELDLASVHETVTVTGDAQVVDTTTNTLGKVVSGREVLDLPLNGRNFTQLGLLQTGVAPLTAGVATAGGSLRQGQAYAVNGMRPESNLYLLDGAQNINRMDGGYALKIPVDAIAEFRILTQSAPPEYGGTSGATTSVVTRSGGNQFHGGVYEFLRNDRLDARNFFSQDVEPLKQNQFGGTVGGPLKKDKLFFFGYYEGFRNKQGFTNSATVPTAQQHNGDFSDLGVQLINFAAGGVPIPGNKIPVQALNPVALNVVNLYPIGNISPSIYRATVVATNFFDQAGGRVDLVATAKDQLSVRYSFSGGYDINPISVRGSEVPGFPTRNDITTHSAALASTHVFTPALSNSLRLTFFRYSFDFDTRLNRTPPSALGFKYNSASDLGQGPPFFNISGYSPIGGAITGPRDSVQNSYEVQEGLSWFRGAHSLKFGGGFVRTQLNMFQAIAPNAFYVFASTFPTNNAIANLLLGGPVTFYQGLGDFHRGLRMWGTNLYAQDEWRLSRHFTLNYGVRYERLNPIRELRQRVNAFVPGVQSTVRPDAPKGLLFPGDRGIAEGIAQSYNGWMPRVGFAWDPTGQGVWSVRSSYGLFYDQFQNGSGTASQGPVSSLPWAQFNQYSGTGLNFADPYAGRVYPPADTFVRPSTVFAIDPTARPPYAQNWNLSVQRSLWSQYLVEVRYVGSKGTRLPRNIEANPAVYGPGATAQNADRRRVYANCPADGGSCDFSTIAMLSNITNSTYHAAQASLSRRYNGGFGFNVSYWYSKSLDYLSAMNLSGAAAKPLSGENDLAQNPFNLAAEHGPSLFDARQRFVASGSWEPKVRKSAPAAMRHAVNGWQLNLIAIHNTATPFTISDSTNVSLQANSPPISGFAASRPDAVSDPNAGPHTVDEWMSRSAFARLNPVTQAGQFGNAGRNTGRGPAVTNFDVSLVRNFRLTEAMRLQFRAESFNVANHANFGLPVSDLNSTNFGRIFSAAPPRLMQFALKLNF</sequence>
<dbReference type="EMBL" id="CP063849">
    <property type="protein sequence ID" value="QOY90507.1"/>
    <property type="molecule type" value="Genomic_DNA"/>
</dbReference>
<organism evidence="8 9">
    <name type="scientific">Paludibaculum fermentans</name>
    <dbReference type="NCBI Taxonomy" id="1473598"/>
    <lineage>
        <taxon>Bacteria</taxon>
        <taxon>Pseudomonadati</taxon>
        <taxon>Acidobacteriota</taxon>
        <taxon>Terriglobia</taxon>
        <taxon>Bryobacterales</taxon>
        <taxon>Bryobacteraceae</taxon>
        <taxon>Paludibaculum</taxon>
    </lineage>
</organism>
<dbReference type="AlphaFoldDB" id="A0A7S7NVD3"/>
<evidence type="ECO:0000256" key="3">
    <source>
        <dbReference type="ARBA" id="ARBA00022452"/>
    </source>
</evidence>
<feature type="domain" description="TonB-dependent transporter Oar-like beta-barrel" evidence="7">
    <location>
        <begin position="210"/>
        <end position="1047"/>
    </location>
</feature>
<keyword evidence="5" id="KW-0472">Membrane</keyword>
<keyword evidence="2" id="KW-0813">Transport</keyword>
<dbReference type="Gene3D" id="2.60.40.1120">
    <property type="entry name" value="Carboxypeptidase-like, regulatory domain"/>
    <property type="match status" value="1"/>
</dbReference>
<dbReference type="InterPro" id="IPR036942">
    <property type="entry name" value="Beta-barrel_TonB_sf"/>
</dbReference>
<dbReference type="Pfam" id="PF25183">
    <property type="entry name" value="OMP_b-brl_4"/>
    <property type="match status" value="1"/>
</dbReference>
<dbReference type="SUPFAM" id="SSF49464">
    <property type="entry name" value="Carboxypeptidase regulatory domain-like"/>
    <property type="match status" value="1"/>
</dbReference>
<dbReference type="KEGG" id="pfer:IRI77_11310"/>
<accession>A0A7S7NVD3</accession>
<keyword evidence="4" id="KW-0812">Transmembrane</keyword>
<dbReference type="SUPFAM" id="SSF56935">
    <property type="entry name" value="Porins"/>
    <property type="match status" value="1"/>
</dbReference>